<dbReference type="InterPro" id="IPR029044">
    <property type="entry name" value="Nucleotide-diphossugar_trans"/>
</dbReference>
<evidence type="ECO:0000313" key="3">
    <source>
        <dbReference type="Proteomes" id="UP000254260"/>
    </source>
</evidence>
<dbReference type="PANTHER" id="PTHR22916">
    <property type="entry name" value="GLYCOSYLTRANSFERASE"/>
    <property type="match status" value="1"/>
</dbReference>
<dbReference type="RefSeq" id="WP_244918609.1">
    <property type="nucleotide sequence ID" value="NZ_CBCRWL010000004.1"/>
</dbReference>
<proteinExistence type="predicted"/>
<dbReference type="InterPro" id="IPR001173">
    <property type="entry name" value="Glyco_trans_2-like"/>
</dbReference>
<name>A0A379IP06_ECTME</name>
<dbReference type="GO" id="GO:0016758">
    <property type="term" value="F:hexosyltransferase activity"/>
    <property type="evidence" value="ECO:0007669"/>
    <property type="project" value="UniProtKB-ARBA"/>
</dbReference>
<dbReference type="CDD" id="cd04196">
    <property type="entry name" value="GT_2_like_d"/>
    <property type="match status" value="1"/>
</dbReference>
<keyword evidence="2" id="KW-0808">Transferase</keyword>
<evidence type="ECO:0000313" key="2">
    <source>
        <dbReference type="EMBL" id="SUD37876.1"/>
    </source>
</evidence>
<dbReference type="PANTHER" id="PTHR22916:SF3">
    <property type="entry name" value="UDP-GLCNAC:BETAGAL BETA-1,3-N-ACETYLGLUCOSAMINYLTRANSFERASE-LIKE PROTEIN 1"/>
    <property type="match status" value="1"/>
</dbReference>
<evidence type="ECO:0000259" key="1">
    <source>
        <dbReference type="Pfam" id="PF00535"/>
    </source>
</evidence>
<dbReference type="Proteomes" id="UP000254260">
    <property type="component" value="Unassembled WGS sequence"/>
</dbReference>
<feature type="domain" description="Glycosyltransferase 2-like" evidence="1">
    <location>
        <begin position="28"/>
        <end position="140"/>
    </location>
</feature>
<gene>
    <name evidence="2" type="ORF">NCTC10899_00637</name>
</gene>
<dbReference type="Gene3D" id="3.90.550.10">
    <property type="entry name" value="Spore Coat Polysaccharide Biosynthesis Protein SpsA, Chain A"/>
    <property type="match status" value="1"/>
</dbReference>
<protein>
    <submittedName>
        <fullName evidence="2">Glycosyl transferase family protein</fullName>
    </submittedName>
</protein>
<dbReference type="EMBL" id="UGUU01000001">
    <property type="protein sequence ID" value="SUD37876.1"/>
    <property type="molecule type" value="Genomic_DNA"/>
</dbReference>
<reference evidence="2 3" key="1">
    <citation type="submission" date="2018-06" db="EMBL/GenBank/DDBJ databases">
        <authorList>
            <consortium name="Pathogen Informatics"/>
            <person name="Doyle S."/>
        </authorList>
    </citation>
    <scope>NUCLEOTIDE SEQUENCE [LARGE SCALE GENOMIC DNA]</scope>
    <source>
        <strain evidence="2 3">NCTC10899</strain>
    </source>
</reference>
<dbReference type="AlphaFoldDB" id="A0A379IP06"/>
<dbReference type="Pfam" id="PF00535">
    <property type="entry name" value="Glycos_transf_2"/>
    <property type="match status" value="1"/>
</dbReference>
<accession>A0A379IP06</accession>
<dbReference type="SUPFAM" id="SSF53448">
    <property type="entry name" value="Nucleotide-diphospho-sugar transferases"/>
    <property type="match status" value="1"/>
</dbReference>
<organism evidence="2 3">
    <name type="scientific">Ectopseudomonas mendocina</name>
    <name type="common">Pseudomonas mendocina</name>
    <dbReference type="NCBI Taxonomy" id="300"/>
    <lineage>
        <taxon>Bacteria</taxon>
        <taxon>Pseudomonadati</taxon>
        <taxon>Pseudomonadota</taxon>
        <taxon>Gammaproteobacteria</taxon>
        <taxon>Pseudomonadales</taxon>
        <taxon>Pseudomonadaceae</taxon>
        <taxon>Ectopseudomonas</taxon>
    </lineage>
</organism>
<sequence length="328" mass="36782">MYKEAVQGMGDCQGPVLDIEKAATDRVTVLVGTYNGERFLDEQLQSIIHQSHDNWQIIASDDGSTDGTPVLLKRYQQLLGEERLRIIQGPRKGFAANFMALANVPRTDADYFAFSDQDDVWHPDHLQRALKWMQSIDGDIPALYCGRTRLVQDDGQPFGISPLFCRPPSFANALVQSLAGGNTMVFNRSAQRLLTRTRELPIVSHDWWLYMLVSGAQGRIHYSETPTVDYRQHGGNLIGANSSLKDRLYRIRRMFAGHFQDWNDINLAALSQCQELLSEDNQQILHTFVNARRGGILTRLQGLANAGLYRQTTPGNLALVLAAILGKL</sequence>